<dbReference type="InterPro" id="IPR007863">
    <property type="entry name" value="Peptidase_M16_C"/>
</dbReference>
<reference evidence="9 10" key="1">
    <citation type="submission" date="2024-02" db="EMBL/GenBank/DDBJ databases">
        <title>Bacteria isolated from the canopy kelp, Nereocystis luetkeana.</title>
        <authorList>
            <person name="Pfister C.A."/>
            <person name="Younker I.T."/>
            <person name="Light S.H."/>
        </authorList>
    </citation>
    <scope>NUCLEOTIDE SEQUENCE [LARGE SCALE GENOMIC DNA]</scope>
    <source>
        <strain evidence="9 10">TI.1.05</strain>
    </source>
</reference>
<dbReference type="Proteomes" id="UP001369082">
    <property type="component" value="Unassembled WGS sequence"/>
</dbReference>
<keyword evidence="2" id="KW-0645">Protease</keyword>
<proteinExistence type="inferred from homology"/>
<dbReference type="Pfam" id="PF05193">
    <property type="entry name" value="Peptidase_M16_C"/>
    <property type="match status" value="1"/>
</dbReference>
<comment type="similarity">
    <text evidence="1">Belongs to the peptidase M16 family.</text>
</comment>
<evidence type="ECO:0000313" key="10">
    <source>
        <dbReference type="Proteomes" id="UP001369082"/>
    </source>
</evidence>
<keyword evidence="10" id="KW-1185">Reference proteome</keyword>
<dbReference type="InterPro" id="IPR011765">
    <property type="entry name" value="Pept_M16_N"/>
</dbReference>
<evidence type="ECO:0000259" key="8">
    <source>
        <dbReference type="Pfam" id="PF05193"/>
    </source>
</evidence>
<dbReference type="SUPFAM" id="SSF63411">
    <property type="entry name" value="LuxS/MPP-like metallohydrolase"/>
    <property type="match status" value="2"/>
</dbReference>
<sequence>MKLFKASWVILCIGFATTFSHTATSSIPDWDSKIQHGKLENGLQYFAYHSDNADEPFNVRLIVHAGSIDEPEIKGIAHAVEHMVFNQSVNHPEGIHDYLSKIGWKAGKEVNAKTGQTETNYMIRTRPHDALDLKGSLQLLADIAGGAKMLEEQWEKEKKIIIEEKRQGEHVIKRLSKQIKQSTKANSKYAEGTVIGSYQSINEITQSDLKAFYESNYVASNMSLIISGYFKPENLVHNIEDTFEYLPTVPKPERNYVDFPLDQTIKLNKVQDREGTTSKVALGLRMALPPKSTSEGINLRLENYIIRKLLMPQIHRNAVFYPESVSSISGVLKEPSNERLVLAFSAKTEDHDDGVQAILKEIERLRRYGFSEESLQKVLSNTKATARRNATSTSKRSYASWEDKITNALLTDTVVADPNEKFEYTMKLLNGVTLERINARLVEILNAPDIFIYYQAPGDIKLSLPSVEEVEEWKRGIALESIEQPIKQSFSNEKPLMALPREEKEEVKLPIAPPQINKKIPSFQYHEKQSVFEWKLENGNRVVWLNRPTPSNKILLKAITNIGYENQEQPEWLSQSALQLFEQNHPVGVKPQDWLDWQKENNSKWKFKLHPQHLDLSIATTVDDLESTFYAFWLNHQKRDFDNNAIEALNESVAMALKSDKTLNLSELRYGEKQDKTAIEKRLKSITTSTLESVSNSLLNQTQTMFIVGEIDTKYLEKLIAQYLSPFVNTSAMTSKPVSQRVGSHSFIRELSGDLKTRTTIYGSKSLDWTPERAFILSTLNPVIQEALRKKLRLELAGTYRVIFEMKLNPNNNQVETELSFLSDPKRSSELTNEALAVLSHLTPYIQSMNIERVKEDIKFAESTRLEVSSTWLRRLMLSYREYNDPRYLDSMLTIPNELSINELVKLSESVFPIENQVLIESQYSPQY</sequence>
<protein>
    <submittedName>
        <fullName evidence="9">Insulinase family protein</fullName>
    </submittedName>
</protein>
<feature type="signal peptide" evidence="6">
    <location>
        <begin position="1"/>
        <end position="22"/>
    </location>
</feature>
<feature type="domain" description="Peptidase M16 C-terminal" evidence="8">
    <location>
        <begin position="204"/>
        <end position="379"/>
    </location>
</feature>
<dbReference type="EMBL" id="JBAKAZ010000010">
    <property type="protein sequence ID" value="MEL0628864.1"/>
    <property type="molecule type" value="Genomic_DNA"/>
</dbReference>
<name>A0ABU9GNH6_9GAMM</name>
<dbReference type="RefSeq" id="WP_341596878.1">
    <property type="nucleotide sequence ID" value="NZ_JBAKAZ010000010.1"/>
</dbReference>
<dbReference type="InterPro" id="IPR011249">
    <property type="entry name" value="Metalloenz_LuxS/M16"/>
</dbReference>
<gene>
    <name evidence="9" type="ORF">V6256_04505</name>
</gene>
<dbReference type="InterPro" id="IPR050626">
    <property type="entry name" value="Peptidase_M16"/>
</dbReference>
<keyword evidence="3" id="KW-0378">Hydrolase</keyword>
<feature type="domain" description="Peptidase M16 N-terminal" evidence="7">
    <location>
        <begin position="46"/>
        <end position="181"/>
    </location>
</feature>
<evidence type="ECO:0000256" key="3">
    <source>
        <dbReference type="ARBA" id="ARBA00022801"/>
    </source>
</evidence>
<keyword evidence="4" id="KW-0862">Zinc</keyword>
<evidence type="ECO:0000259" key="7">
    <source>
        <dbReference type="Pfam" id="PF00675"/>
    </source>
</evidence>
<dbReference type="Gene3D" id="3.30.830.10">
    <property type="entry name" value="Metalloenzyme, LuxS/M16 peptidase-like"/>
    <property type="match status" value="2"/>
</dbReference>
<dbReference type="PANTHER" id="PTHR43690:SF17">
    <property type="entry name" value="PROTEIN YHJJ"/>
    <property type="match status" value="1"/>
</dbReference>
<evidence type="ECO:0000256" key="5">
    <source>
        <dbReference type="ARBA" id="ARBA00023049"/>
    </source>
</evidence>
<dbReference type="Pfam" id="PF00675">
    <property type="entry name" value="Peptidase_M16"/>
    <property type="match status" value="1"/>
</dbReference>
<feature type="chain" id="PRO_5047496574" evidence="6">
    <location>
        <begin position="23"/>
        <end position="928"/>
    </location>
</feature>
<keyword evidence="5" id="KW-0482">Metalloprotease</keyword>
<evidence type="ECO:0000256" key="1">
    <source>
        <dbReference type="ARBA" id="ARBA00007261"/>
    </source>
</evidence>
<accession>A0ABU9GNH6</accession>
<organism evidence="9 10">
    <name type="scientific">Psychromonas aquatilis</name>
    <dbReference type="NCBI Taxonomy" id="2005072"/>
    <lineage>
        <taxon>Bacteria</taxon>
        <taxon>Pseudomonadati</taxon>
        <taxon>Pseudomonadota</taxon>
        <taxon>Gammaproteobacteria</taxon>
        <taxon>Alteromonadales</taxon>
        <taxon>Psychromonadaceae</taxon>
        <taxon>Psychromonas</taxon>
    </lineage>
</organism>
<evidence type="ECO:0000256" key="4">
    <source>
        <dbReference type="ARBA" id="ARBA00022833"/>
    </source>
</evidence>
<evidence type="ECO:0000256" key="6">
    <source>
        <dbReference type="SAM" id="SignalP"/>
    </source>
</evidence>
<evidence type="ECO:0000313" key="9">
    <source>
        <dbReference type="EMBL" id="MEL0628864.1"/>
    </source>
</evidence>
<dbReference type="PANTHER" id="PTHR43690">
    <property type="entry name" value="NARDILYSIN"/>
    <property type="match status" value="1"/>
</dbReference>
<keyword evidence="6" id="KW-0732">Signal</keyword>
<comment type="caution">
    <text evidence="9">The sequence shown here is derived from an EMBL/GenBank/DDBJ whole genome shotgun (WGS) entry which is preliminary data.</text>
</comment>
<evidence type="ECO:0000256" key="2">
    <source>
        <dbReference type="ARBA" id="ARBA00022670"/>
    </source>
</evidence>